<keyword evidence="3" id="KW-0325">Glycoprotein</keyword>
<gene>
    <name evidence="4" type="ORF">MGWOODY_Clf2217</name>
</gene>
<evidence type="ECO:0000256" key="3">
    <source>
        <dbReference type="ARBA" id="ARBA00023180"/>
    </source>
</evidence>
<dbReference type="Pfam" id="PF01436">
    <property type="entry name" value="NHL"/>
    <property type="match status" value="1"/>
</dbReference>
<dbReference type="PROSITE" id="PS51125">
    <property type="entry name" value="NHL"/>
    <property type="match status" value="1"/>
</dbReference>
<accession>A0A160V8S0</accession>
<reference evidence="4" key="1">
    <citation type="submission" date="2015-10" db="EMBL/GenBank/DDBJ databases">
        <authorList>
            <person name="Gilbert D.G."/>
        </authorList>
    </citation>
    <scope>NUCLEOTIDE SEQUENCE</scope>
</reference>
<dbReference type="PANTHER" id="PTHR10680">
    <property type="entry name" value="PEPTIDYL-GLYCINE ALPHA-AMIDATING MONOOXYGENASE"/>
    <property type="match status" value="1"/>
</dbReference>
<evidence type="ECO:0000256" key="2">
    <source>
        <dbReference type="ARBA" id="ARBA00022737"/>
    </source>
</evidence>
<name>A0A160V8S0_9ZZZZ</name>
<proteinExistence type="predicted"/>
<keyword evidence="2" id="KW-0677">Repeat</keyword>
<dbReference type="Gene3D" id="2.120.10.30">
    <property type="entry name" value="TolB, C-terminal domain"/>
    <property type="match status" value="1"/>
</dbReference>
<protein>
    <submittedName>
        <fullName evidence="4">NHL repeat domain protein</fullName>
    </submittedName>
</protein>
<dbReference type="SUPFAM" id="SSF101898">
    <property type="entry name" value="NHL repeat"/>
    <property type="match status" value="1"/>
</dbReference>
<dbReference type="InterPro" id="IPR011042">
    <property type="entry name" value="6-blade_b-propeller_TolB-like"/>
</dbReference>
<dbReference type="InterPro" id="IPR001258">
    <property type="entry name" value="NHL_repeat"/>
</dbReference>
<dbReference type="EMBL" id="FAXA01000229">
    <property type="protein sequence ID" value="CUV02332.1"/>
    <property type="molecule type" value="Genomic_DNA"/>
</dbReference>
<evidence type="ECO:0000256" key="1">
    <source>
        <dbReference type="ARBA" id="ARBA00022729"/>
    </source>
</evidence>
<keyword evidence="1" id="KW-0732">Signal</keyword>
<evidence type="ECO:0000313" key="4">
    <source>
        <dbReference type="EMBL" id="CUV02332.1"/>
    </source>
</evidence>
<sequence length="159" mass="17893">MNDVGEIFIADGYANARVHKFTSDGKHIMSWGDPGSGDGQFNLPHGVWIDRQGQVLVSDRENDRIQVFTQDGSFVKSWPTKLIGPALMYIDDDDIVYIPEHNGGMVSVLNHDGERLAQWGELKYRSCHGIWVDSRKDVYVVTPGDWGKGRRVVKYSLKG</sequence>
<organism evidence="4">
    <name type="scientific">hydrothermal vent metagenome</name>
    <dbReference type="NCBI Taxonomy" id="652676"/>
    <lineage>
        <taxon>unclassified sequences</taxon>
        <taxon>metagenomes</taxon>
        <taxon>ecological metagenomes</taxon>
    </lineage>
</organism>
<dbReference type="AlphaFoldDB" id="A0A160V8S0"/>